<protein>
    <submittedName>
        <fullName evidence="4">Uncharacterized protein LOC101888882 isoform X1</fullName>
    </submittedName>
</protein>
<evidence type="ECO:0000313" key="3">
    <source>
        <dbReference type="Proteomes" id="UP001652621"/>
    </source>
</evidence>
<dbReference type="Proteomes" id="UP001652621">
    <property type="component" value="Unplaced"/>
</dbReference>
<dbReference type="STRING" id="7370.A0A1I8MYW0"/>
<dbReference type="AlphaFoldDB" id="A0A1I8MYW0"/>
<keyword evidence="3" id="KW-1185">Reference proteome</keyword>
<dbReference type="VEuPathDB" id="VectorBase:MDOA009816"/>
<evidence type="ECO:0000313" key="2">
    <source>
        <dbReference type="EnsemblMetazoa" id="MDOA009816-PC"/>
    </source>
</evidence>
<reference evidence="4" key="2">
    <citation type="submission" date="2025-05" db="UniProtKB">
        <authorList>
            <consortium name="RefSeq"/>
        </authorList>
    </citation>
    <scope>IDENTIFICATION</scope>
    <source>
        <strain evidence="4">Aabys</strain>
        <tissue evidence="4">Whole body</tissue>
    </source>
</reference>
<dbReference type="SUPFAM" id="SSF50978">
    <property type="entry name" value="WD40 repeat-like"/>
    <property type="match status" value="1"/>
</dbReference>
<dbReference type="OrthoDB" id="445052at2759"/>
<dbReference type="EnsemblMetazoa" id="MDOA009816-RC">
    <property type="protein sequence ID" value="MDOA009816-PC"/>
    <property type="gene ID" value="MDOA009816"/>
</dbReference>
<evidence type="ECO:0000313" key="4">
    <source>
        <dbReference type="RefSeq" id="XP_058987816.1"/>
    </source>
</evidence>
<gene>
    <name evidence="2" type="primary">101888882</name>
    <name evidence="4" type="synonym">LOC101888882</name>
</gene>
<dbReference type="InterPro" id="IPR015943">
    <property type="entry name" value="WD40/YVTN_repeat-like_dom_sf"/>
</dbReference>
<name>A0A1I8MYW0_MUSDO</name>
<dbReference type="VEuPathDB" id="VectorBase:MDOMA2_010927"/>
<evidence type="ECO:0000256" key="1">
    <source>
        <dbReference type="SAM" id="MobiDB-lite"/>
    </source>
</evidence>
<organism evidence="2">
    <name type="scientific">Musca domestica</name>
    <name type="common">House fly</name>
    <dbReference type="NCBI Taxonomy" id="7370"/>
    <lineage>
        <taxon>Eukaryota</taxon>
        <taxon>Metazoa</taxon>
        <taxon>Ecdysozoa</taxon>
        <taxon>Arthropoda</taxon>
        <taxon>Hexapoda</taxon>
        <taxon>Insecta</taxon>
        <taxon>Pterygota</taxon>
        <taxon>Neoptera</taxon>
        <taxon>Endopterygota</taxon>
        <taxon>Diptera</taxon>
        <taxon>Brachycera</taxon>
        <taxon>Muscomorpha</taxon>
        <taxon>Muscoidea</taxon>
        <taxon>Muscidae</taxon>
        <taxon>Musca</taxon>
    </lineage>
</organism>
<dbReference type="Gene3D" id="2.130.10.10">
    <property type="entry name" value="YVTN repeat-like/Quinoprotein amine dehydrogenase"/>
    <property type="match status" value="1"/>
</dbReference>
<feature type="compositionally biased region" description="Polar residues" evidence="1">
    <location>
        <begin position="60"/>
        <end position="83"/>
    </location>
</feature>
<reference evidence="2" key="1">
    <citation type="submission" date="2020-05" db="UniProtKB">
        <authorList>
            <consortium name="EnsemblMetazoa"/>
        </authorList>
    </citation>
    <scope>IDENTIFICATION</scope>
    <source>
        <strain evidence="2">Aabys</strain>
    </source>
</reference>
<accession>A0A1I8MYW0</accession>
<sequence length="480" mass="53349">MKNVERVRRILSKAFKSIPQGYPIQILKLYTMEELSEYSSPVIEFRATHGEEKHMKQVDKNTGTDTLPSKIDTSTEINPTSSKATQTYSNKEFQKNIDERKLAIWLRQILPSVEKELLKGCTPDFDSNAPAAVAIPEIQLYQKLQLDTTENSQGIGIWLAVHTNNAPILVISSVSPHDDDWCEHVDKHIFVYAPVREHGSNFITWREAKRISIKACLSSLCTNPFNKSIFAGSTMDGGIFIWNCHQSVKSLDITELSNATALHGYANAMDWSSEQTLLTAHSSGTVVQWRLGADLTSEAEYLIKASPGATREISISCLLARSANDFIVGCNDGSVYHCWISSSAAVRKFYVDIVPLKKHLFKVSSLLKTRFNGHGIVISCDLSGEVYFHDLGNSRDNADTVIAKIPLPFTNLLACIHDCDLVCAPGNDGSLDCYRLFDGVHVAIKGDLRGKGNFIKSSDNGCWIITGLYEKEFQIFSSEN</sequence>
<feature type="region of interest" description="Disordered" evidence="1">
    <location>
        <begin position="53"/>
        <end position="83"/>
    </location>
</feature>
<dbReference type="RefSeq" id="XP_058987816.1">
    <property type="nucleotide sequence ID" value="XM_059131833.1"/>
</dbReference>
<dbReference type="InterPro" id="IPR036322">
    <property type="entry name" value="WD40_repeat_dom_sf"/>
</dbReference>
<proteinExistence type="predicted"/>